<comment type="caution">
    <text evidence="3">The sequence shown here is derived from an EMBL/GenBank/DDBJ whole genome shotgun (WGS) entry which is preliminary data.</text>
</comment>
<name>A0ABX2EZX2_9PSEU</name>
<dbReference type="EMBL" id="JAAATY010000004">
    <property type="protein sequence ID" value="NRN64598.1"/>
    <property type="molecule type" value="Genomic_DNA"/>
</dbReference>
<feature type="transmembrane region" description="Helical" evidence="2">
    <location>
        <begin position="73"/>
        <end position="96"/>
    </location>
</feature>
<keyword evidence="2" id="KW-0812">Transmembrane</keyword>
<gene>
    <name evidence="3" type="ORF">GC106_18040</name>
</gene>
<evidence type="ECO:0000313" key="3">
    <source>
        <dbReference type="EMBL" id="NRN64598.1"/>
    </source>
</evidence>
<feature type="compositionally biased region" description="Low complexity" evidence="1">
    <location>
        <begin position="165"/>
        <end position="174"/>
    </location>
</feature>
<reference evidence="3 4" key="1">
    <citation type="submission" date="2020-01" db="EMBL/GenBank/DDBJ databases">
        <title>Kibdelosporangium persica a novel Actinomycetes from a hot desert in Iran.</title>
        <authorList>
            <person name="Safaei N."/>
            <person name="Zaburannyi N."/>
            <person name="Mueller R."/>
            <person name="Wink J."/>
        </authorList>
    </citation>
    <scope>NUCLEOTIDE SEQUENCE [LARGE SCALE GENOMIC DNA]</scope>
    <source>
        <strain evidence="3 4">4NS15</strain>
    </source>
</reference>
<keyword evidence="2" id="KW-0472">Membrane</keyword>
<keyword evidence="4" id="KW-1185">Reference proteome</keyword>
<evidence type="ECO:0000256" key="2">
    <source>
        <dbReference type="SAM" id="Phobius"/>
    </source>
</evidence>
<evidence type="ECO:0000256" key="1">
    <source>
        <dbReference type="SAM" id="MobiDB-lite"/>
    </source>
</evidence>
<sequence length="296" mass="31672">MTSEEQHPEKGRHRHSQGTWTPQVGHANPPAHALPEPVLAPPTVAEMTGPGLRKFDLGTIPASVTPPKTWRKAAWFAVGSSLAVVVSLSFAASALVGRPKNTETIDALPGVPSAPVFLDVSAGPVPSRSPKPADRVVERSAVAAVPNQSHRGTTGGPAASRTVRTSGPQSTGSPPSSPPPPATPLRETTPKRALAMNDPEQIGDRTEAFYEQVTAAPDAAYQMTTGEMRMQGKEAFRQRYADIKAVEVYRICIDPNQGTTLSEVKITKKDGSTITERRRLKFTSGRDPKIRSEVTH</sequence>
<feature type="region of interest" description="Disordered" evidence="1">
    <location>
        <begin position="277"/>
        <end position="296"/>
    </location>
</feature>
<evidence type="ECO:0000313" key="4">
    <source>
        <dbReference type="Proteomes" id="UP000763557"/>
    </source>
</evidence>
<organism evidence="3 4">
    <name type="scientific">Kibdelosporangium persicum</name>
    <dbReference type="NCBI Taxonomy" id="2698649"/>
    <lineage>
        <taxon>Bacteria</taxon>
        <taxon>Bacillati</taxon>
        <taxon>Actinomycetota</taxon>
        <taxon>Actinomycetes</taxon>
        <taxon>Pseudonocardiales</taxon>
        <taxon>Pseudonocardiaceae</taxon>
        <taxon>Kibdelosporangium</taxon>
    </lineage>
</organism>
<proteinExistence type="predicted"/>
<keyword evidence="2" id="KW-1133">Transmembrane helix</keyword>
<dbReference type="Proteomes" id="UP000763557">
    <property type="component" value="Unassembled WGS sequence"/>
</dbReference>
<feature type="region of interest" description="Disordered" evidence="1">
    <location>
        <begin position="1"/>
        <end position="43"/>
    </location>
</feature>
<feature type="compositionally biased region" description="Basic and acidic residues" evidence="1">
    <location>
        <begin position="284"/>
        <end position="296"/>
    </location>
</feature>
<feature type="region of interest" description="Disordered" evidence="1">
    <location>
        <begin position="141"/>
        <end position="191"/>
    </location>
</feature>
<protein>
    <submittedName>
        <fullName evidence="3">Uncharacterized protein</fullName>
    </submittedName>
</protein>
<accession>A0ABX2EZX2</accession>
<dbReference type="RefSeq" id="WP_173126997.1">
    <property type="nucleotide sequence ID" value="NZ_CBCSGW010000051.1"/>
</dbReference>